<keyword evidence="1 4" id="KW-0489">Methyltransferase</keyword>
<feature type="binding site" evidence="4">
    <location>
        <position position="309"/>
    </location>
    <ligand>
        <name>S-adenosyl-L-methionine</name>
        <dbReference type="ChEBI" id="CHEBI:59789"/>
    </ligand>
</feature>
<dbReference type="GO" id="GO:0070041">
    <property type="term" value="F:rRNA (uridine-C5-)-methyltransferase activity"/>
    <property type="evidence" value="ECO:0007669"/>
    <property type="project" value="TreeGrafter"/>
</dbReference>
<feature type="binding site" evidence="4">
    <location>
        <position position="280"/>
    </location>
    <ligand>
        <name>S-adenosyl-L-methionine</name>
        <dbReference type="ChEBI" id="CHEBI:59789"/>
    </ligand>
</feature>
<evidence type="ECO:0000256" key="2">
    <source>
        <dbReference type="ARBA" id="ARBA00022679"/>
    </source>
</evidence>
<dbReference type="Pfam" id="PF01938">
    <property type="entry name" value="TRAM"/>
    <property type="match status" value="1"/>
</dbReference>
<proteinExistence type="inferred from homology"/>
<evidence type="ECO:0000256" key="4">
    <source>
        <dbReference type="PROSITE-ProRule" id="PRU01024"/>
    </source>
</evidence>
<evidence type="ECO:0000313" key="7">
    <source>
        <dbReference type="EMBL" id="OGF12737.1"/>
    </source>
</evidence>
<keyword evidence="3 4" id="KW-0949">S-adenosyl-L-methionine</keyword>
<dbReference type="Proteomes" id="UP000177230">
    <property type="component" value="Unassembled WGS sequence"/>
</dbReference>
<gene>
    <name evidence="7" type="ORF">A2024_07975</name>
</gene>
<protein>
    <submittedName>
        <fullName evidence="7">23S rRNA (Uracil-5-)-methyltransferase RumA</fullName>
    </submittedName>
</protein>
<reference evidence="7 8" key="1">
    <citation type="journal article" date="2016" name="Nat. Commun.">
        <title>Thousands of microbial genomes shed light on interconnected biogeochemical processes in an aquifer system.</title>
        <authorList>
            <person name="Anantharaman K."/>
            <person name="Brown C.T."/>
            <person name="Hug L.A."/>
            <person name="Sharon I."/>
            <person name="Castelle C.J."/>
            <person name="Probst A.J."/>
            <person name="Thomas B.C."/>
            <person name="Singh A."/>
            <person name="Wilkins M.J."/>
            <person name="Karaoz U."/>
            <person name="Brodie E.L."/>
            <person name="Williams K.H."/>
            <person name="Hubbard S.S."/>
            <person name="Banfield J.F."/>
        </authorList>
    </citation>
    <scope>NUCLEOTIDE SEQUENCE [LARGE SCALE GENOMIC DNA]</scope>
</reference>
<dbReference type="AlphaFoldDB" id="A0A1F5RE55"/>
<comment type="similarity">
    <text evidence="4">Belongs to the class I-like SAM-binding methyltransferase superfamily. RNA M5U methyltransferase family.</text>
</comment>
<dbReference type="PROSITE" id="PS01230">
    <property type="entry name" value="TRMA_1"/>
    <property type="match status" value="1"/>
</dbReference>
<feature type="active site" description="Nucleophile" evidence="4">
    <location>
        <position position="401"/>
    </location>
</feature>
<dbReference type="InterPro" id="IPR002792">
    <property type="entry name" value="TRAM_dom"/>
</dbReference>
<dbReference type="SUPFAM" id="SSF50249">
    <property type="entry name" value="Nucleic acid-binding proteins"/>
    <property type="match status" value="1"/>
</dbReference>
<accession>A0A1F5RE55</accession>
<dbReference type="Pfam" id="PF05958">
    <property type="entry name" value="tRNA_U5-meth_tr"/>
    <property type="match status" value="1"/>
</dbReference>
<dbReference type="NCBIfam" id="TIGR00479">
    <property type="entry name" value="rumA"/>
    <property type="match status" value="1"/>
</dbReference>
<feature type="binding site" evidence="4">
    <location>
        <position position="330"/>
    </location>
    <ligand>
        <name>S-adenosyl-L-methionine</name>
        <dbReference type="ChEBI" id="CHEBI:59789"/>
    </ligand>
</feature>
<keyword evidence="2 4" id="KW-0808">Transferase</keyword>
<evidence type="ECO:0000256" key="1">
    <source>
        <dbReference type="ARBA" id="ARBA00022603"/>
    </source>
</evidence>
<dbReference type="InterPro" id="IPR029063">
    <property type="entry name" value="SAM-dependent_MTases_sf"/>
</dbReference>
<dbReference type="CDD" id="cd02440">
    <property type="entry name" value="AdoMet_MTases"/>
    <property type="match status" value="1"/>
</dbReference>
<dbReference type="PROSITE" id="PS51687">
    <property type="entry name" value="SAM_MT_RNA_M5U"/>
    <property type="match status" value="1"/>
</dbReference>
<sequence length="443" mass="49044">MLRAGQVLNISLENLAYGGDAVGHHQGQAVFVPYGVPGDELKVKIIEPHKTYSRGEVHEIIKPSDHRVKPACRHFGICGSCQWQMMDYQYQLEQKTNITREIFKRLGKIEIDEIAVLPPAGEWHYRNKAQYPVQASKNGNGMGYYRLKSHDLVDIQECPLLEEPITQAFRKVKEVINKSGLKGSTPAGHSGNLRHLILRYSKSEEALSLVLVTRYEPDLHKIAQRILAEVPNIKSVWQNVNPARGNVILGKKWTHLGGVEYLSERIGHITCRLSPGSFLQSNLRTSEMAYQNIKESLQLSPGDEVADLYSGMGSIALQLAGQAKRVTAIEEFAPAVDDARVNAALNNIGNCEFLCGRAEDQLIKLKSADALVLDPPRQGAAPGVIEAIAGLNPARIAYLSCNPSTLARDAALLVGRGYKLQKLFLADMFPQTYHIENLAILTR</sequence>
<dbReference type="PANTHER" id="PTHR11061:SF30">
    <property type="entry name" value="TRNA (URACIL(54)-C(5))-METHYLTRANSFERASE"/>
    <property type="match status" value="1"/>
</dbReference>
<feature type="active site" evidence="5">
    <location>
        <position position="401"/>
    </location>
</feature>
<dbReference type="PROSITE" id="PS50926">
    <property type="entry name" value="TRAM"/>
    <property type="match status" value="1"/>
</dbReference>
<dbReference type="InterPro" id="IPR010280">
    <property type="entry name" value="U5_MeTrfase_fam"/>
</dbReference>
<evidence type="ECO:0000259" key="6">
    <source>
        <dbReference type="PROSITE" id="PS50926"/>
    </source>
</evidence>
<comment type="caution">
    <text evidence="7">The sequence shown here is derived from an EMBL/GenBank/DDBJ whole genome shotgun (WGS) entry which is preliminary data.</text>
</comment>
<organism evidence="7 8">
    <name type="scientific">Candidatus Edwardsbacteria bacterium GWF2_54_11</name>
    <dbReference type="NCBI Taxonomy" id="1817851"/>
    <lineage>
        <taxon>Bacteria</taxon>
        <taxon>Candidatus Edwardsiibacteriota</taxon>
    </lineage>
</organism>
<dbReference type="EMBL" id="MFFM01000032">
    <property type="protein sequence ID" value="OGF12737.1"/>
    <property type="molecule type" value="Genomic_DNA"/>
</dbReference>
<feature type="binding site" evidence="4">
    <location>
        <position position="374"/>
    </location>
    <ligand>
        <name>S-adenosyl-L-methionine</name>
        <dbReference type="ChEBI" id="CHEBI:59789"/>
    </ligand>
</feature>
<dbReference type="Gene3D" id="3.40.50.150">
    <property type="entry name" value="Vaccinia Virus protein VP39"/>
    <property type="match status" value="1"/>
</dbReference>
<name>A0A1F5RE55_9BACT</name>
<dbReference type="InterPro" id="IPR030390">
    <property type="entry name" value="MeTrfase_TrmA_AS"/>
</dbReference>
<evidence type="ECO:0000256" key="5">
    <source>
        <dbReference type="PROSITE-ProRule" id="PRU10015"/>
    </source>
</evidence>
<evidence type="ECO:0000256" key="3">
    <source>
        <dbReference type="ARBA" id="ARBA00022691"/>
    </source>
</evidence>
<dbReference type="GO" id="GO:0070475">
    <property type="term" value="P:rRNA base methylation"/>
    <property type="evidence" value="ECO:0007669"/>
    <property type="project" value="TreeGrafter"/>
</dbReference>
<dbReference type="Gene3D" id="2.40.50.140">
    <property type="entry name" value="Nucleic acid-binding proteins"/>
    <property type="match status" value="1"/>
</dbReference>
<dbReference type="Gene3D" id="2.40.50.1070">
    <property type="match status" value="1"/>
</dbReference>
<dbReference type="PANTHER" id="PTHR11061">
    <property type="entry name" value="RNA M5U METHYLTRANSFERASE"/>
    <property type="match status" value="1"/>
</dbReference>
<dbReference type="InterPro" id="IPR012340">
    <property type="entry name" value="NA-bd_OB-fold"/>
</dbReference>
<evidence type="ECO:0000313" key="8">
    <source>
        <dbReference type="Proteomes" id="UP000177230"/>
    </source>
</evidence>
<dbReference type="SUPFAM" id="SSF53335">
    <property type="entry name" value="S-adenosyl-L-methionine-dependent methyltransferases"/>
    <property type="match status" value="1"/>
</dbReference>
<feature type="domain" description="TRAM" evidence="6">
    <location>
        <begin position="1"/>
        <end position="59"/>
    </location>
</feature>